<dbReference type="InterPro" id="IPR019166">
    <property type="entry name" value="MIC26/MIC27"/>
</dbReference>
<keyword evidence="1" id="KW-0999">Mitochondrion inner membrane</keyword>
<name>A0A9W4XL80_9ASCO</name>
<gene>
    <name evidence="2" type="ORF">CANVERA_P2399</name>
</gene>
<dbReference type="EMBL" id="CANTUO010000002">
    <property type="protein sequence ID" value="CAI5757887.1"/>
    <property type="molecule type" value="Genomic_DNA"/>
</dbReference>
<reference evidence="2" key="1">
    <citation type="submission" date="2022-12" db="EMBL/GenBank/DDBJ databases">
        <authorList>
            <person name="Brejova B."/>
        </authorList>
    </citation>
    <scope>NUCLEOTIDE SEQUENCE</scope>
</reference>
<dbReference type="Proteomes" id="UP001152885">
    <property type="component" value="Unassembled WGS sequence"/>
</dbReference>
<comment type="subcellular location">
    <subcellularLocation>
        <location evidence="1">Mitochondrion inner membrane</location>
    </subcellularLocation>
</comment>
<sequence>MLRSIRYIPVLFTPLLLTNGDMISNESKRKFYEDDNQITPIPGTITSAPASEIESLGTNKIIDGISIRSTKETESLFRSLRETTQNIKSRIIDFINSSYAGFNNQERKITDTLSSLHYRQEDLLPNSLYVLIGVLTGSIIARTRGTILSRLILPPLGGLVTFKYFLPHTFDNTMSFLYKLENENLPEFTKTQNLAIEKGLGFVNSIEKNVEEGGKSLEIQGEYLKTKIGEITGLNLDEEVSKK</sequence>
<evidence type="ECO:0000256" key="1">
    <source>
        <dbReference type="RuleBase" id="RU363021"/>
    </source>
</evidence>
<proteinExistence type="predicted"/>
<protein>
    <recommendedName>
        <fullName evidence="1">MICOS complex subunit</fullName>
    </recommendedName>
</protein>
<dbReference type="InterPro" id="IPR033181">
    <property type="entry name" value="Mic26_fungi"/>
</dbReference>
<comment type="caution">
    <text evidence="2">The sequence shown here is derived from an EMBL/GenBank/DDBJ whole genome shotgun (WGS) entry which is preliminary data.</text>
</comment>
<dbReference type="GO" id="GO:0042407">
    <property type="term" value="P:cristae formation"/>
    <property type="evidence" value="ECO:0007669"/>
    <property type="project" value="InterPro"/>
</dbReference>
<keyword evidence="1" id="KW-0496">Mitochondrion</keyword>
<keyword evidence="3" id="KW-1185">Reference proteome</keyword>
<comment type="function">
    <text evidence="1">Component of the MICOS complex, a large protein complex of the mitochondrial inner membrane that plays crucial roles in the maintenance of crista junctions, inner membrane architecture, and formation of contact sites to the outer membrane.</text>
</comment>
<accession>A0A9W4XL80</accession>
<dbReference type="AlphaFoldDB" id="A0A9W4XL80"/>
<keyword evidence="1" id="KW-0472">Membrane</keyword>
<organism evidence="2 3">
    <name type="scientific">Candida verbasci</name>
    <dbReference type="NCBI Taxonomy" id="1227364"/>
    <lineage>
        <taxon>Eukaryota</taxon>
        <taxon>Fungi</taxon>
        <taxon>Dikarya</taxon>
        <taxon>Ascomycota</taxon>
        <taxon>Saccharomycotina</taxon>
        <taxon>Pichiomycetes</taxon>
        <taxon>Debaryomycetaceae</taxon>
        <taxon>Candida/Lodderomyces clade</taxon>
        <taxon>Candida</taxon>
    </lineage>
</organism>
<dbReference type="OrthoDB" id="2399148at2759"/>
<dbReference type="GO" id="GO:0061617">
    <property type="term" value="C:MICOS complex"/>
    <property type="evidence" value="ECO:0007669"/>
    <property type="project" value="UniProtKB-UniRule"/>
</dbReference>
<dbReference type="GO" id="GO:0044284">
    <property type="term" value="C:mitochondrial crista junction"/>
    <property type="evidence" value="ECO:0007669"/>
    <property type="project" value="TreeGrafter"/>
</dbReference>
<comment type="subunit">
    <text evidence="1">Component of the mitochondrial contact site and cristae organizing system (MICOS) complex.</text>
</comment>
<evidence type="ECO:0000313" key="3">
    <source>
        <dbReference type="Proteomes" id="UP001152885"/>
    </source>
</evidence>
<dbReference type="Pfam" id="PF09769">
    <property type="entry name" value="ApoO"/>
    <property type="match status" value="1"/>
</dbReference>
<evidence type="ECO:0000313" key="2">
    <source>
        <dbReference type="EMBL" id="CAI5757887.1"/>
    </source>
</evidence>
<dbReference type="PANTHER" id="PTHR28268:SF1">
    <property type="entry name" value="MICOS SUBUNIT MIC26"/>
    <property type="match status" value="1"/>
</dbReference>
<dbReference type="PANTHER" id="PTHR28268">
    <property type="entry name" value="MICOS SUBUNIT MIC26"/>
    <property type="match status" value="1"/>
</dbReference>